<dbReference type="InterPro" id="IPR058059">
    <property type="entry name" value="PA3496-like"/>
</dbReference>
<protein>
    <submittedName>
        <fullName evidence="1">PA3496 family putative envelope integrity protein</fullName>
    </submittedName>
</protein>
<evidence type="ECO:0000313" key="2">
    <source>
        <dbReference type="Proteomes" id="UP001589813"/>
    </source>
</evidence>
<gene>
    <name evidence="1" type="ORF">ACFFJP_19595</name>
</gene>
<proteinExistence type="predicted"/>
<organism evidence="1 2">
    <name type="scientific">Rheinheimera tilapiae</name>
    <dbReference type="NCBI Taxonomy" id="875043"/>
    <lineage>
        <taxon>Bacteria</taxon>
        <taxon>Pseudomonadati</taxon>
        <taxon>Pseudomonadota</taxon>
        <taxon>Gammaproteobacteria</taxon>
        <taxon>Chromatiales</taxon>
        <taxon>Chromatiaceae</taxon>
        <taxon>Rheinheimera</taxon>
    </lineage>
</organism>
<comment type="caution">
    <text evidence="1">The sequence shown here is derived from an EMBL/GenBank/DDBJ whole genome shotgun (WGS) entry which is preliminary data.</text>
</comment>
<dbReference type="EMBL" id="JBHLXP010000005">
    <property type="protein sequence ID" value="MFC0050496.1"/>
    <property type="molecule type" value="Genomic_DNA"/>
</dbReference>
<name>A0ABV6BI03_9GAMM</name>
<sequence length="67" mass="7590">MAEMIAGDYGTADAGADIKLAKISNKDAKNKHKTEARRRIDDLMEQKRLRQMLDLDDEDELEIDLVG</sequence>
<reference evidence="1 2" key="1">
    <citation type="submission" date="2024-09" db="EMBL/GenBank/DDBJ databases">
        <authorList>
            <person name="Sun Q."/>
            <person name="Mori K."/>
        </authorList>
    </citation>
    <scope>NUCLEOTIDE SEQUENCE [LARGE SCALE GENOMIC DNA]</scope>
    <source>
        <strain evidence="1 2">KCTC 23315</strain>
    </source>
</reference>
<keyword evidence="2" id="KW-1185">Reference proteome</keyword>
<dbReference type="NCBIfam" id="NF046101">
    <property type="entry name" value="PA3496_fam"/>
    <property type="match status" value="1"/>
</dbReference>
<dbReference type="Proteomes" id="UP001589813">
    <property type="component" value="Unassembled WGS sequence"/>
</dbReference>
<dbReference type="RefSeq" id="WP_208932464.1">
    <property type="nucleotide sequence ID" value="NZ_JBHLXP010000005.1"/>
</dbReference>
<evidence type="ECO:0000313" key="1">
    <source>
        <dbReference type="EMBL" id="MFC0050496.1"/>
    </source>
</evidence>
<accession>A0ABV6BI03</accession>